<proteinExistence type="predicted"/>
<name>A0A9P9IF94_9PLEO</name>
<gene>
    <name evidence="2" type="ORF">B0J11DRAFT_441865</name>
</gene>
<protein>
    <submittedName>
        <fullName evidence="2">Nucleoside phosphorylase domain-containing protein</fullName>
    </submittedName>
</protein>
<dbReference type="SUPFAM" id="SSF53167">
    <property type="entry name" value="Purine and uridine phosphorylases"/>
    <property type="match status" value="1"/>
</dbReference>
<dbReference type="Pfam" id="PF01048">
    <property type="entry name" value="PNP_UDP_1"/>
    <property type="match status" value="1"/>
</dbReference>
<reference evidence="2" key="1">
    <citation type="journal article" date="2021" name="Nat. Commun.">
        <title>Genetic determinants of endophytism in the Arabidopsis root mycobiome.</title>
        <authorList>
            <person name="Mesny F."/>
            <person name="Miyauchi S."/>
            <person name="Thiergart T."/>
            <person name="Pickel B."/>
            <person name="Atanasova L."/>
            <person name="Karlsson M."/>
            <person name="Huettel B."/>
            <person name="Barry K.W."/>
            <person name="Haridas S."/>
            <person name="Chen C."/>
            <person name="Bauer D."/>
            <person name="Andreopoulos W."/>
            <person name="Pangilinan J."/>
            <person name="LaButti K."/>
            <person name="Riley R."/>
            <person name="Lipzen A."/>
            <person name="Clum A."/>
            <person name="Drula E."/>
            <person name="Henrissat B."/>
            <person name="Kohler A."/>
            <person name="Grigoriev I.V."/>
            <person name="Martin F.M."/>
            <person name="Hacquard S."/>
        </authorList>
    </citation>
    <scope>NUCLEOTIDE SEQUENCE</scope>
    <source>
        <strain evidence="2">MPI-CAGE-CH-0243</strain>
    </source>
</reference>
<dbReference type="AlphaFoldDB" id="A0A9P9IF94"/>
<dbReference type="GO" id="GO:0009116">
    <property type="term" value="P:nucleoside metabolic process"/>
    <property type="evidence" value="ECO:0007669"/>
    <property type="project" value="InterPro"/>
</dbReference>
<evidence type="ECO:0000313" key="3">
    <source>
        <dbReference type="Proteomes" id="UP000700596"/>
    </source>
</evidence>
<dbReference type="GO" id="GO:0003824">
    <property type="term" value="F:catalytic activity"/>
    <property type="evidence" value="ECO:0007669"/>
    <property type="project" value="InterPro"/>
</dbReference>
<dbReference type="PANTHER" id="PTHR46082">
    <property type="entry name" value="ATP/GTP-BINDING PROTEIN-RELATED"/>
    <property type="match status" value="1"/>
</dbReference>
<dbReference type="InterPro" id="IPR000845">
    <property type="entry name" value="Nucleoside_phosphorylase_d"/>
</dbReference>
<accession>A0A9P9IF94</accession>
<comment type="caution">
    <text evidence="2">The sequence shown here is derived from an EMBL/GenBank/DDBJ whole genome shotgun (WGS) entry which is preliminary data.</text>
</comment>
<dbReference type="Gene3D" id="3.40.50.1580">
    <property type="entry name" value="Nucleoside phosphorylase domain"/>
    <property type="match status" value="1"/>
</dbReference>
<feature type="domain" description="Nucleoside phosphorylase" evidence="1">
    <location>
        <begin position="8"/>
        <end position="141"/>
    </location>
</feature>
<evidence type="ECO:0000313" key="2">
    <source>
        <dbReference type="EMBL" id="KAH7117619.1"/>
    </source>
</evidence>
<keyword evidence="3" id="KW-1185">Reference proteome</keyword>
<sequence>MPDSARFTIAIVCALPLEYDALVAVLDSSPRILPHATDQFLYTTGRFATHEVVIAYPEEYGPRDAALAIQFLEHKYGSMELIILLGICVGIPVPPERGNPIYLGDVVISTAVLAYAHGARKNPAGLEFREIFPKKARGKIRQIHRLLSTEYFLGDLVKRSREGLAQVGNMKARYMLLPANEDLFFDSAYHHLHRSNCPENKCDAFAPHICQIAEKQSCAELQCDLQHLYRCRPSFEITPVEIHTGVFASADTVMRDPQVRDDLAREHKVLAFDMEATGIWDLNPHVVVIKGVCDYGDSHKSKQWQDLAAAHAACVAKALVTTFFPKDEGKWEGIDTQHQHTFKRRETNVSDEIGQTTSQSLCKSGIPFHHATQS</sequence>
<evidence type="ECO:0000259" key="1">
    <source>
        <dbReference type="Pfam" id="PF01048"/>
    </source>
</evidence>
<organism evidence="2 3">
    <name type="scientific">Dendryphion nanum</name>
    <dbReference type="NCBI Taxonomy" id="256645"/>
    <lineage>
        <taxon>Eukaryota</taxon>
        <taxon>Fungi</taxon>
        <taxon>Dikarya</taxon>
        <taxon>Ascomycota</taxon>
        <taxon>Pezizomycotina</taxon>
        <taxon>Dothideomycetes</taxon>
        <taxon>Pleosporomycetidae</taxon>
        <taxon>Pleosporales</taxon>
        <taxon>Torulaceae</taxon>
        <taxon>Dendryphion</taxon>
    </lineage>
</organism>
<dbReference type="OrthoDB" id="3847045at2759"/>
<dbReference type="InterPro" id="IPR035994">
    <property type="entry name" value="Nucleoside_phosphorylase_sf"/>
</dbReference>
<dbReference type="PANTHER" id="PTHR46082:SF6">
    <property type="entry name" value="AAA+ ATPASE DOMAIN-CONTAINING PROTEIN-RELATED"/>
    <property type="match status" value="1"/>
</dbReference>
<dbReference type="Proteomes" id="UP000700596">
    <property type="component" value="Unassembled WGS sequence"/>
</dbReference>
<dbReference type="EMBL" id="JAGMWT010000013">
    <property type="protein sequence ID" value="KAH7117619.1"/>
    <property type="molecule type" value="Genomic_DNA"/>
</dbReference>
<dbReference type="InterPro" id="IPR053137">
    <property type="entry name" value="NLR-like"/>
</dbReference>